<dbReference type="InterPro" id="IPR008978">
    <property type="entry name" value="HSP20-like_chaperone"/>
</dbReference>
<dbReference type="Proteomes" id="UP000292702">
    <property type="component" value="Unassembled WGS sequence"/>
</dbReference>
<dbReference type="PROSITE" id="PS51203">
    <property type="entry name" value="CS"/>
    <property type="match status" value="1"/>
</dbReference>
<keyword evidence="4" id="KW-1133">Transmembrane helix</keyword>
<dbReference type="GO" id="GO:0051082">
    <property type="term" value="F:unfolded protein binding"/>
    <property type="evidence" value="ECO:0007669"/>
    <property type="project" value="TreeGrafter"/>
</dbReference>
<evidence type="ECO:0000259" key="5">
    <source>
        <dbReference type="PROSITE" id="PS51203"/>
    </source>
</evidence>
<feature type="region of interest" description="Disordered" evidence="3">
    <location>
        <begin position="420"/>
        <end position="500"/>
    </location>
</feature>
<evidence type="ECO:0000313" key="7">
    <source>
        <dbReference type="Proteomes" id="UP000292702"/>
    </source>
</evidence>
<feature type="domain" description="CS" evidence="5">
    <location>
        <begin position="6"/>
        <end position="205"/>
    </location>
</feature>
<dbReference type="PANTHER" id="PTHR12356:SF3">
    <property type="entry name" value="NUCLEAR MIGRATION PROTEIN NUDC"/>
    <property type="match status" value="1"/>
</dbReference>
<dbReference type="InterPro" id="IPR037898">
    <property type="entry name" value="NudC_fam"/>
</dbReference>
<keyword evidence="2" id="KW-0963">Cytoplasm</keyword>
<name>A0A4V6N704_9APHY</name>
<evidence type="ECO:0000256" key="4">
    <source>
        <dbReference type="SAM" id="Phobius"/>
    </source>
</evidence>
<dbReference type="InterPro" id="IPR007052">
    <property type="entry name" value="CS_dom"/>
</dbReference>
<gene>
    <name evidence="6" type="ORF">EIP91_010025</name>
</gene>
<feature type="region of interest" description="Disordered" evidence="3">
    <location>
        <begin position="130"/>
        <end position="171"/>
    </location>
</feature>
<reference evidence="6 7" key="1">
    <citation type="submission" date="2018-11" db="EMBL/GenBank/DDBJ databases">
        <title>Genome assembly of Steccherinum ochraceum LE-BIN_3174, the white-rot fungus of the Steccherinaceae family (The Residual Polyporoid clade, Polyporales, Basidiomycota).</title>
        <authorList>
            <person name="Fedorova T.V."/>
            <person name="Glazunova O.A."/>
            <person name="Landesman E.O."/>
            <person name="Moiseenko K.V."/>
            <person name="Psurtseva N.V."/>
            <person name="Savinova O.S."/>
            <person name="Shakhova N.V."/>
            <person name="Tyazhelova T.V."/>
            <person name="Vasina D.V."/>
        </authorList>
    </citation>
    <scope>NUCLEOTIDE SEQUENCE [LARGE SCALE GENOMIC DNA]</scope>
    <source>
        <strain evidence="6 7">LE-BIN_3174</strain>
    </source>
</reference>
<dbReference type="EMBL" id="RWJN01000591">
    <property type="protein sequence ID" value="TCD60477.1"/>
    <property type="molecule type" value="Genomic_DNA"/>
</dbReference>
<dbReference type="PANTHER" id="PTHR12356">
    <property type="entry name" value="NUCLEAR MOVEMENT PROTEIN NUDC"/>
    <property type="match status" value="1"/>
</dbReference>
<keyword evidence="7" id="KW-1185">Reference proteome</keyword>
<feature type="compositionally biased region" description="Low complexity" evidence="3">
    <location>
        <begin position="130"/>
        <end position="148"/>
    </location>
</feature>
<dbReference type="CDD" id="cd06467">
    <property type="entry name" value="p23_NUDC_like"/>
    <property type="match status" value="1"/>
</dbReference>
<accession>A0A4V6N704</accession>
<sequence length="539" mass="58823">MSRIYDHYQSYSWHQSHDQATVLLLLPFDTIEDDVSVLIERNHIVAGVRGQAPILKGRLYGSVDVANSMWQLEPRATRLSARERTTSSISTASTQSSYAVVTEPEISSSFAASLDGGFLSDVDDIDVSSPALSSPISSSAEDSSGPSSRRQQRFTTSHPVSPNVPGPSMSISSSFSSLESLHTGTGRLLTLHLEKAESIIWPSLVVGPVPVNLSPCNTETYPWATGTHLTVESKYNMDPTSLVLIALDLVDIRHAKEEAFEYFIRAWHQAHVPSATIRLSTHYLPVTTAIPESNSASSSTTSLAMSSNSTCSTPTLVNVYPERPMTPELGTVAYYLHYLGGSANLAQLHLEAGMLYLEGTASNLLSSSYSGLSALRMSGVGFASQHPDASSSLGGTEAWRRDRDTARRYFERARKLDPLLDIPLLPPSPESEPTSDPESNGRRRQQSPSTDSHEDKHFQMPTIDVPPPEDYAKEVRRRRRKDEMSGANASSSSLVEDKVRPDDDDNTWYLYLPGLVGAGTALLVVGFLSFSSWRKGQGS</sequence>
<dbReference type="GO" id="GO:0006457">
    <property type="term" value="P:protein folding"/>
    <property type="evidence" value="ECO:0007669"/>
    <property type="project" value="TreeGrafter"/>
</dbReference>
<comment type="caution">
    <text evidence="6">The sequence shown here is derived from an EMBL/GenBank/DDBJ whole genome shotgun (WGS) entry which is preliminary data.</text>
</comment>
<feature type="transmembrane region" description="Helical" evidence="4">
    <location>
        <begin position="508"/>
        <end position="530"/>
    </location>
</feature>
<keyword evidence="4" id="KW-0472">Membrane</keyword>
<dbReference type="SUPFAM" id="SSF49764">
    <property type="entry name" value="HSP20-like chaperones"/>
    <property type="match status" value="1"/>
</dbReference>
<organism evidence="6 7">
    <name type="scientific">Steccherinum ochraceum</name>
    <dbReference type="NCBI Taxonomy" id="92696"/>
    <lineage>
        <taxon>Eukaryota</taxon>
        <taxon>Fungi</taxon>
        <taxon>Dikarya</taxon>
        <taxon>Basidiomycota</taxon>
        <taxon>Agaricomycotina</taxon>
        <taxon>Agaricomycetes</taxon>
        <taxon>Polyporales</taxon>
        <taxon>Steccherinaceae</taxon>
        <taxon>Steccherinum</taxon>
    </lineage>
</organism>
<proteinExistence type="predicted"/>
<keyword evidence="4" id="KW-0812">Transmembrane</keyword>
<evidence type="ECO:0000313" key="6">
    <source>
        <dbReference type="EMBL" id="TCD60477.1"/>
    </source>
</evidence>
<dbReference type="Pfam" id="PF04969">
    <property type="entry name" value="CS"/>
    <property type="match status" value="1"/>
</dbReference>
<evidence type="ECO:0000256" key="2">
    <source>
        <dbReference type="ARBA" id="ARBA00022490"/>
    </source>
</evidence>
<dbReference type="GO" id="GO:0005737">
    <property type="term" value="C:cytoplasm"/>
    <property type="evidence" value="ECO:0007669"/>
    <property type="project" value="UniProtKB-SubCell"/>
</dbReference>
<dbReference type="OrthoDB" id="266138at2759"/>
<dbReference type="AlphaFoldDB" id="A0A4V6N704"/>
<evidence type="ECO:0000256" key="1">
    <source>
        <dbReference type="ARBA" id="ARBA00004496"/>
    </source>
</evidence>
<dbReference type="Gene3D" id="2.60.40.790">
    <property type="match status" value="1"/>
</dbReference>
<comment type="subcellular location">
    <subcellularLocation>
        <location evidence="1">Cytoplasm</location>
    </subcellularLocation>
</comment>
<dbReference type="STRING" id="92696.A0A4V6N704"/>
<protein>
    <recommendedName>
        <fullName evidence="5">CS domain-containing protein</fullName>
    </recommendedName>
</protein>
<evidence type="ECO:0000256" key="3">
    <source>
        <dbReference type="SAM" id="MobiDB-lite"/>
    </source>
</evidence>